<keyword evidence="3" id="KW-0813">Transport</keyword>
<keyword evidence="5" id="KW-0812">Transmembrane</keyword>
<evidence type="ECO:0000256" key="1">
    <source>
        <dbReference type="ARBA" id="ARBA00004442"/>
    </source>
</evidence>
<dbReference type="PANTHER" id="PTHR30026:SF20">
    <property type="entry name" value="OUTER MEMBRANE PROTEIN TOLC"/>
    <property type="match status" value="1"/>
</dbReference>
<evidence type="ECO:0000256" key="3">
    <source>
        <dbReference type="ARBA" id="ARBA00022448"/>
    </source>
</evidence>
<proteinExistence type="inferred from homology"/>
<gene>
    <name evidence="8" type="ORF">B0A77_09265</name>
</gene>
<comment type="caution">
    <text evidence="8">The sequence shown here is derived from an EMBL/GenBank/DDBJ whole genome shotgun (WGS) entry which is preliminary data.</text>
</comment>
<dbReference type="Pfam" id="PF02321">
    <property type="entry name" value="OEP"/>
    <property type="match status" value="2"/>
</dbReference>
<dbReference type="AlphaFoldDB" id="A0A2H3KQU2"/>
<evidence type="ECO:0000256" key="2">
    <source>
        <dbReference type="ARBA" id="ARBA00007613"/>
    </source>
</evidence>
<dbReference type="SUPFAM" id="SSF56954">
    <property type="entry name" value="Outer membrane efflux proteins (OEP)"/>
    <property type="match status" value="1"/>
</dbReference>
<sequence>MNLKKKIGLLFTLFLIQNTEAQDILTIEKAAALVLEHHFDIKLAQNDLAVAQINNTIGNAGMLPNITASINNNNSLFNTTQTQSDGNQKTLNGAKNSNLTYGVGLDWTLFDGMKMFAKREQLKVLEKQSASQLKVAIVSKMSELYQTYYGLIQQKQQLKALDTAWTVSKERLQLAQNRYTIGKASKLEVLNAQVDLNSDQSLILQQKQQIKESLIALNQLTNQPLEHVFEIENDFNIQNLIEKNSLLEKALQQNPQLQTLILSKNAAEWQLKQAKASRYPVVKINTGYNFTHTEASLGFVTQSSGKGLVYGFSASVPVFNGNLQQRNEKLAQKAIENTNLTYEKQKLEIESQLSILFERFKTHLNLIDIEAKNVAIAKQNLDITLAKFKIGTISTMELRTAQLNYVAAQLRWHEAQYQAKQNEILIKELTAGF</sequence>
<comment type="subcellular location">
    <subcellularLocation>
        <location evidence="1">Cell outer membrane</location>
    </subcellularLocation>
</comment>
<dbReference type="Gene3D" id="1.20.1600.10">
    <property type="entry name" value="Outer membrane efflux proteins (OEP)"/>
    <property type="match status" value="1"/>
</dbReference>
<evidence type="ECO:0000256" key="7">
    <source>
        <dbReference type="ARBA" id="ARBA00023237"/>
    </source>
</evidence>
<dbReference type="InterPro" id="IPR003423">
    <property type="entry name" value="OMP_efflux"/>
</dbReference>
<organism evidence="8 9">
    <name type="scientific">Flavobacterium branchiophilum</name>
    <dbReference type="NCBI Taxonomy" id="55197"/>
    <lineage>
        <taxon>Bacteria</taxon>
        <taxon>Pseudomonadati</taxon>
        <taxon>Bacteroidota</taxon>
        <taxon>Flavobacteriia</taxon>
        <taxon>Flavobacteriales</taxon>
        <taxon>Flavobacteriaceae</taxon>
        <taxon>Flavobacterium</taxon>
    </lineage>
</organism>
<dbReference type="InterPro" id="IPR051906">
    <property type="entry name" value="TolC-like"/>
</dbReference>
<reference evidence="8 9" key="1">
    <citation type="submission" date="2017-09" db="EMBL/GenBank/DDBJ databases">
        <title>Whole genomes of Flavobacteriaceae.</title>
        <authorList>
            <person name="Stine C."/>
            <person name="Li C."/>
            <person name="Tadesse D."/>
        </authorList>
    </citation>
    <scope>NUCLEOTIDE SEQUENCE [LARGE SCALE GENOMIC DNA]</scope>
    <source>
        <strain evidence="8 9">ATCC 35036</strain>
    </source>
</reference>
<keyword evidence="6" id="KW-0472">Membrane</keyword>
<keyword evidence="4" id="KW-1134">Transmembrane beta strand</keyword>
<keyword evidence="7" id="KW-0998">Cell outer membrane</keyword>
<protein>
    <submittedName>
        <fullName evidence="8">Transporter</fullName>
    </submittedName>
</protein>
<dbReference type="EMBL" id="PCMW01000047">
    <property type="protein sequence ID" value="PDS24166.1"/>
    <property type="molecule type" value="Genomic_DNA"/>
</dbReference>
<dbReference type="GO" id="GO:1990281">
    <property type="term" value="C:efflux pump complex"/>
    <property type="evidence" value="ECO:0007669"/>
    <property type="project" value="TreeGrafter"/>
</dbReference>
<evidence type="ECO:0000256" key="6">
    <source>
        <dbReference type="ARBA" id="ARBA00023136"/>
    </source>
</evidence>
<dbReference type="OrthoDB" id="9771205at2"/>
<evidence type="ECO:0000313" key="8">
    <source>
        <dbReference type="EMBL" id="PDS24166.1"/>
    </source>
</evidence>
<dbReference type="GO" id="GO:0009279">
    <property type="term" value="C:cell outer membrane"/>
    <property type="evidence" value="ECO:0007669"/>
    <property type="project" value="UniProtKB-SubCell"/>
</dbReference>
<name>A0A2H3KQU2_9FLAO</name>
<dbReference type="GO" id="GO:0015288">
    <property type="term" value="F:porin activity"/>
    <property type="evidence" value="ECO:0007669"/>
    <property type="project" value="TreeGrafter"/>
</dbReference>
<comment type="similarity">
    <text evidence="2">Belongs to the outer membrane factor (OMF) (TC 1.B.17) family.</text>
</comment>
<dbReference type="Proteomes" id="UP000220828">
    <property type="component" value="Unassembled WGS sequence"/>
</dbReference>
<evidence type="ECO:0000313" key="9">
    <source>
        <dbReference type="Proteomes" id="UP000220828"/>
    </source>
</evidence>
<dbReference type="PANTHER" id="PTHR30026">
    <property type="entry name" value="OUTER MEMBRANE PROTEIN TOLC"/>
    <property type="match status" value="1"/>
</dbReference>
<evidence type="ECO:0000256" key="5">
    <source>
        <dbReference type="ARBA" id="ARBA00022692"/>
    </source>
</evidence>
<dbReference type="GO" id="GO:0015562">
    <property type="term" value="F:efflux transmembrane transporter activity"/>
    <property type="evidence" value="ECO:0007669"/>
    <property type="project" value="InterPro"/>
</dbReference>
<evidence type="ECO:0000256" key="4">
    <source>
        <dbReference type="ARBA" id="ARBA00022452"/>
    </source>
</evidence>
<accession>A0A2H3KQU2</accession>
<dbReference type="RefSeq" id="WP_097554248.1">
    <property type="nucleotide sequence ID" value="NZ_PCMW01000047.1"/>
</dbReference>